<evidence type="ECO:0000256" key="4">
    <source>
        <dbReference type="SAM" id="MobiDB-lite"/>
    </source>
</evidence>
<name>A0A8J5GZV5_ZINOF</name>
<sequence length="189" mass="21016">MEWLIIDSCAVMVFDRCVTAKGEDAPECNKFAKYYRSLCPSEWVCDLFILFLELKLICPILYSLVLEKPFGLGGGNGLQFRLDRLRLLVTRRGGLRPGPSRCPLEAARRGPGETPRCGPGSAARSGSPASSALRRPSYSPSRGARIYTPCRRPCCQVARSLPSRTADLRPRVVVHYQIPRRRSHLPASV</sequence>
<evidence type="ECO:0000256" key="3">
    <source>
        <dbReference type="ARBA" id="ARBA00023157"/>
    </source>
</evidence>
<evidence type="ECO:0000313" key="6">
    <source>
        <dbReference type="Proteomes" id="UP000734854"/>
    </source>
</evidence>
<dbReference type="Gene3D" id="1.10.10.140">
    <property type="entry name" value="Cytochrome c oxidase, subunit VIb"/>
    <property type="match status" value="1"/>
</dbReference>
<reference evidence="5 6" key="1">
    <citation type="submission" date="2020-08" db="EMBL/GenBank/DDBJ databases">
        <title>Plant Genome Project.</title>
        <authorList>
            <person name="Zhang R.-G."/>
        </authorList>
    </citation>
    <scope>NUCLEOTIDE SEQUENCE [LARGE SCALE GENOMIC DNA]</scope>
    <source>
        <tissue evidence="5">Rhizome</tissue>
    </source>
</reference>
<comment type="caution">
    <text evidence="5">The sequence shown here is derived from an EMBL/GenBank/DDBJ whole genome shotgun (WGS) entry which is preliminary data.</text>
</comment>
<dbReference type="AlphaFoldDB" id="A0A8J5GZV5"/>
<evidence type="ECO:0000313" key="5">
    <source>
        <dbReference type="EMBL" id="KAG6516292.1"/>
    </source>
</evidence>
<organism evidence="5 6">
    <name type="scientific">Zingiber officinale</name>
    <name type="common">Ginger</name>
    <name type="synonym">Amomum zingiber</name>
    <dbReference type="NCBI Taxonomy" id="94328"/>
    <lineage>
        <taxon>Eukaryota</taxon>
        <taxon>Viridiplantae</taxon>
        <taxon>Streptophyta</taxon>
        <taxon>Embryophyta</taxon>
        <taxon>Tracheophyta</taxon>
        <taxon>Spermatophyta</taxon>
        <taxon>Magnoliopsida</taxon>
        <taxon>Liliopsida</taxon>
        <taxon>Zingiberales</taxon>
        <taxon>Zingiberaceae</taxon>
        <taxon>Zingiber</taxon>
    </lineage>
</organism>
<keyword evidence="6" id="KW-1185">Reference proteome</keyword>
<accession>A0A8J5GZV5</accession>
<protein>
    <submittedName>
        <fullName evidence="5">Uncharacterized protein</fullName>
    </submittedName>
</protein>
<keyword evidence="2" id="KW-0496">Mitochondrion</keyword>
<dbReference type="PANTHER" id="PTHR46281:SF2">
    <property type="entry name" value="CYTOCHROME C OXIDASE SUBUNIT 6B-1"/>
    <property type="match status" value="1"/>
</dbReference>
<dbReference type="EMBL" id="JACMSC010000007">
    <property type="protein sequence ID" value="KAG6516292.1"/>
    <property type="molecule type" value="Genomic_DNA"/>
</dbReference>
<dbReference type="GO" id="GO:0045277">
    <property type="term" value="C:respiratory chain complex IV"/>
    <property type="evidence" value="ECO:0007669"/>
    <property type="project" value="InterPro"/>
</dbReference>
<evidence type="ECO:0000256" key="2">
    <source>
        <dbReference type="ARBA" id="ARBA00023128"/>
    </source>
</evidence>
<proteinExistence type="predicted"/>
<dbReference type="InterPro" id="IPR048280">
    <property type="entry name" value="COX6B-like"/>
</dbReference>
<dbReference type="Pfam" id="PF02297">
    <property type="entry name" value="COX6B"/>
    <property type="match status" value="1"/>
</dbReference>
<dbReference type="Proteomes" id="UP000734854">
    <property type="component" value="Unassembled WGS sequence"/>
</dbReference>
<dbReference type="InterPro" id="IPR036549">
    <property type="entry name" value="CX6/COA6-like_sf"/>
</dbReference>
<gene>
    <name evidence="5" type="ORF">ZIOFF_026747</name>
</gene>
<dbReference type="GO" id="GO:0005739">
    <property type="term" value="C:mitochondrion"/>
    <property type="evidence" value="ECO:0007669"/>
    <property type="project" value="UniProtKB-SubCell"/>
</dbReference>
<dbReference type="PANTHER" id="PTHR46281">
    <property type="entry name" value="CYTOCHROME C OXIDASE SUBUNIT 6B"/>
    <property type="match status" value="1"/>
</dbReference>
<feature type="compositionally biased region" description="Low complexity" evidence="4">
    <location>
        <begin position="118"/>
        <end position="142"/>
    </location>
</feature>
<dbReference type="InterPro" id="IPR003213">
    <property type="entry name" value="Cyt_c_oxidase_su6B"/>
</dbReference>
<keyword evidence="3" id="KW-1015">Disulfide bond</keyword>
<evidence type="ECO:0000256" key="1">
    <source>
        <dbReference type="ARBA" id="ARBA00004173"/>
    </source>
</evidence>
<dbReference type="SUPFAM" id="SSF47694">
    <property type="entry name" value="Cytochrome c oxidase subunit h"/>
    <property type="match status" value="1"/>
</dbReference>
<comment type="subcellular location">
    <subcellularLocation>
        <location evidence="1">Mitochondrion</location>
    </subcellularLocation>
</comment>
<feature type="region of interest" description="Disordered" evidence="4">
    <location>
        <begin position="99"/>
        <end position="144"/>
    </location>
</feature>